<dbReference type="EMBL" id="LAZR01000153">
    <property type="protein sequence ID" value="KKN85947.1"/>
    <property type="molecule type" value="Genomic_DNA"/>
</dbReference>
<name>A0A0F9UF04_9ZZZZ</name>
<gene>
    <name evidence="1" type="ORF">LCGC14_0273590</name>
</gene>
<reference evidence="1" key="1">
    <citation type="journal article" date="2015" name="Nature">
        <title>Complex archaea that bridge the gap between prokaryotes and eukaryotes.</title>
        <authorList>
            <person name="Spang A."/>
            <person name="Saw J.H."/>
            <person name="Jorgensen S.L."/>
            <person name="Zaremba-Niedzwiedzka K."/>
            <person name="Martijn J."/>
            <person name="Lind A.E."/>
            <person name="van Eijk R."/>
            <person name="Schleper C."/>
            <person name="Guy L."/>
            <person name="Ettema T.J."/>
        </authorList>
    </citation>
    <scope>NUCLEOTIDE SEQUENCE</scope>
</reference>
<dbReference type="AlphaFoldDB" id="A0A0F9UF04"/>
<evidence type="ECO:0000313" key="1">
    <source>
        <dbReference type="EMBL" id="KKN85947.1"/>
    </source>
</evidence>
<sequence length="825" mass="83959">MPNPLVIDIRGQTPGVGPARVGTLDGGLFFSQIGTDLIGSGGDLTQNDGSAPQGLVSRFRGILYAFAARASTFGRIWPYDEGGIDDWVPESEGVPQVAKGGQGRNTSMNTVNVLSVGGLVVVNTENQDYLVGVEVNFGSNVVSFHRYNPDDSNDGQVGGRWDTFTSTALAADNNSAIIFVHNGLVHFMYSLLDDLGVLKSFDPVTGGIVNYTRPFDDSQQHGAFFTLYDRLFALGVIDTGGAFPHENECAEFALGVWTVVLTTAGNFGHLSNRGSNVAVFQLSPTKVLAIGSGGSNVAAGLLAALFTTVGDSPTGALQVTDVTDPVIPPSLRDGAPPPPDPQDYRCFGHANTSDPLGTLRHFMFFHPDGAATVTPSTLFEVIDELTEIVSLGAPQSDSNFAFPVGFYGGGEQENGIDGSTRLVTVSPRGWAAGTTGLRVRCSAHGDAPVLAHGPITVGTKLRHGVVTAGPFQFAEVITGSDSGATGTVSGFGSNGVTVTPTAGTFVGGEVITGGTSGASAILGMSMGFETVPFVPGEILTGGTSLATAVVVARFKRTLPTAGLLTVEVSTIVGGPFTAGETLTGSIGGGTATLAAPPPAEYEVLSVLTGLTSGATAIISGDGANEGLYVREVIGTFAEGEEVEDDTGTRSTLDHVLQHGAVTLGPFQVAESILGGTSGATADITHLGIGGAGEQLVKVDNVAGGPFQNGEVITGGTSGASAPLSAAPAGVHGGLADKTIRARFFLGAGPSGKGIPLTGFATMVAGSGFKGTVSKGSGPGGSDELINVIADGTVGGDIPPSFEWDFLADGVPKFLVTSMAFEIDRV</sequence>
<organism evidence="1">
    <name type="scientific">marine sediment metagenome</name>
    <dbReference type="NCBI Taxonomy" id="412755"/>
    <lineage>
        <taxon>unclassified sequences</taxon>
        <taxon>metagenomes</taxon>
        <taxon>ecological metagenomes</taxon>
    </lineage>
</organism>
<proteinExistence type="predicted"/>
<accession>A0A0F9UF04</accession>
<comment type="caution">
    <text evidence="1">The sequence shown here is derived from an EMBL/GenBank/DDBJ whole genome shotgun (WGS) entry which is preliminary data.</text>
</comment>
<protein>
    <submittedName>
        <fullName evidence="1">Uncharacterized protein</fullName>
    </submittedName>
</protein>